<feature type="region of interest" description="Disordered" evidence="1">
    <location>
        <begin position="218"/>
        <end position="255"/>
    </location>
</feature>
<dbReference type="PANTHER" id="PTHR35391">
    <property type="entry name" value="C2H2-TYPE DOMAIN-CONTAINING PROTEIN-RELATED"/>
    <property type="match status" value="1"/>
</dbReference>
<dbReference type="PANTHER" id="PTHR35391:SF5">
    <property type="entry name" value="DUF6590 DOMAIN-CONTAINING PROTEIN"/>
    <property type="match status" value="1"/>
</dbReference>
<dbReference type="Gene3D" id="1.25.40.10">
    <property type="entry name" value="Tetratricopeptide repeat domain"/>
    <property type="match status" value="1"/>
</dbReference>
<accession>A0AAN6XZI3</accession>
<evidence type="ECO:0000256" key="1">
    <source>
        <dbReference type="SAM" id="MobiDB-lite"/>
    </source>
</evidence>
<feature type="region of interest" description="Disordered" evidence="1">
    <location>
        <begin position="267"/>
        <end position="286"/>
    </location>
</feature>
<evidence type="ECO:0000313" key="3">
    <source>
        <dbReference type="Proteomes" id="UP001301769"/>
    </source>
</evidence>
<name>A0AAN6XZI3_9PEZI</name>
<feature type="compositionally biased region" description="Pro residues" evidence="1">
    <location>
        <begin position="239"/>
        <end position="253"/>
    </location>
</feature>
<dbReference type="AlphaFoldDB" id="A0AAN6XZI3"/>
<reference evidence="2" key="2">
    <citation type="submission" date="2023-05" db="EMBL/GenBank/DDBJ databases">
        <authorList>
            <consortium name="Lawrence Berkeley National Laboratory"/>
            <person name="Steindorff A."/>
            <person name="Hensen N."/>
            <person name="Bonometti L."/>
            <person name="Westerberg I."/>
            <person name="Brannstrom I.O."/>
            <person name="Guillou S."/>
            <person name="Cros-Aarteil S."/>
            <person name="Calhoun S."/>
            <person name="Haridas S."/>
            <person name="Kuo A."/>
            <person name="Mondo S."/>
            <person name="Pangilinan J."/>
            <person name="Riley R."/>
            <person name="Labutti K."/>
            <person name="Andreopoulos B."/>
            <person name="Lipzen A."/>
            <person name="Chen C."/>
            <person name="Yanf M."/>
            <person name="Daum C."/>
            <person name="Ng V."/>
            <person name="Clum A."/>
            <person name="Ohm R."/>
            <person name="Martin F."/>
            <person name="Silar P."/>
            <person name="Natvig D."/>
            <person name="Lalanne C."/>
            <person name="Gautier V."/>
            <person name="Ament-Velasquez S.L."/>
            <person name="Kruys A."/>
            <person name="Hutchinson M.I."/>
            <person name="Powell A.J."/>
            <person name="Barry K."/>
            <person name="Miller A.N."/>
            <person name="Grigoriev I.V."/>
            <person name="Debuchy R."/>
            <person name="Gladieux P."/>
            <person name="Thoren M.H."/>
            <person name="Johannesson H."/>
        </authorList>
    </citation>
    <scope>NUCLEOTIDE SEQUENCE</scope>
    <source>
        <strain evidence="2">PSN293</strain>
    </source>
</reference>
<dbReference type="EMBL" id="MU858391">
    <property type="protein sequence ID" value="KAK4206532.1"/>
    <property type="molecule type" value="Genomic_DNA"/>
</dbReference>
<gene>
    <name evidence="2" type="ORF">QBC37DRAFT_476918</name>
</gene>
<dbReference type="InterPro" id="IPR011990">
    <property type="entry name" value="TPR-like_helical_dom_sf"/>
</dbReference>
<dbReference type="Proteomes" id="UP001301769">
    <property type="component" value="Unassembled WGS sequence"/>
</dbReference>
<organism evidence="2 3">
    <name type="scientific">Rhypophila decipiens</name>
    <dbReference type="NCBI Taxonomy" id="261697"/>
    <lineage>
        <taxon>Eukaryota</taxon>
        <taxon>Fungi</taxon>
        <taxon>Dikarya</taxon>
        <taxon>Ascomycota</taxon>
        <taxon>Pezizomycotina</taxon>
        <taxon>Sordariomycetes</taxon>
        <taxon>Sordariomycetidae</taxon>
        <taxon>Sordariales</taxon>
        <taxon>Naviculisporaceae</taxon>
        <taxon>Rhypophila</taxon>
    </lineage>
</organism>
<keyword evidence="3" id="KW-1185">Reference proteome</keyword>
<evidence type="ECO:0000313" key="2">
    <source>
        <dbReference type="EMBL" id="KAK4206532.1"/>
    </source>
</evidence>
<reference evidence="2" key="1">
    <citation type="journal article" date="2023" name="Mol. Phylogenet. Evol.">
        <title>Genome-scale phylogeny and comparative genomics of the fungal order Sordariales.</title>
        <authorList>
            <person name="Hensen N."/>
            <person name="Bonometti L."/>
            <person name="Westerberg I."/>
            <person name="Brannstrom I.O."/>
            <person name="Guillou S."/>
            <person name="Cros-Aarteil S."/>
            <person name="Calhoun S."/>
            <person name="Haridas S."/>
            <person name="Kuo A."/>
            <person name="Mondo S."/>
            <person name="Pangilinan J."/>
            <person name="Riley R."/>
            <person name="LaButti K."/>
            <person name="Andreopoulos B."/>
            <person name="Lipzen A."/>
            <person name="Chen C."/>
            <person name="Yan M."/>
            <person name="Daum C."/>
            <person name="Ng V."/>
            <person name="Clum A."/>
            <person name="Steindorff A."/>
            <person name="Ohm R.A."/>
            <person name="Martin F."/>
            <person name="Silar P."/>
            <person name="Natvig D.O."/>
            <person name="Lalanne C."/>
            <person name="Gautier V."/>
            <person name="Ament-Velasquez S.L."/>
            <person name="Kruys A."/>
            <person name="Hutchinson M.I."/>
            <person name="Powell A.J."/>
            <person name="Barry K."/>
            <person name="Miller A.N."/>
            <person name="Grigoriev I.V."/>
            <person name="Debuchy R."/>
            <person name="Gladieux P."/>
            <person name="Hiltunen Thoren M."/>
            <person name="Johannesson H."/>
        </authorList>
    </citation>
    <scope>NUCLEOTIDE SEQUENCE</scope>
    <source>
        <strain evidence="2">PSN293</strain>
    </source>
</reference>
<sequence>MEIRTLSRRCDEVFRHITQTPDRAVFVVVEPLRQLFRRWTVNLGVYADPKLSLDASLAYSDSLRGMVLELLEMMQRNLLLIQSLENQPELEDDRDQDANTLVERVRREPNEELSSLLVESLKALESAVDSILRLGAAIQQSSVNTLTERVSAFAKRKQSGDVEDMIYLHLRYRLVDRPRQEGYRGAALSLCRQLASAASFRCLRIKYLRNRAAKKHELIPGVTGHKQVANPSSQAQPAKPEPAAPGPVAPPTTPISVIKAQKPSAIPRHMAQPPAPSETAPSIPDSGVARRRYADTQKPFFEGGSVVSVPAPNTARYPKPPKTEPTDKDAVCPYCCKHFLKADLETQKWWEFHVGRDMHFYSCISPDCASPPQLFSRLEEWKSHMDREHSRGWLQDVHTPIRWHCQACEGEDQWFEDEEAIEMHIEQMHPEYSEGPELEAWKEMFEVKAPRPAYTCPVCNSIPDKLAAILKPDAEGRPTAVATNDESLRNELLKHIAQHLKEIGLVSIHFLYDADEDAASSRASAANNINSLPAGRWLDGNLVPPVPSYLDEEYHDYVSPDDTELVVPENWDLTELGVLSDESEQGEEFLRHRLDLSTGLKGLKHPVTRDCLLELSEWLVGGQRYEDAEEICGSGLKISKELDGGYRGKTLRLFDCLCTILKAQGRTAEAIEMIQAKEMEGKRDAGPASPSWH</sequence>
<comment type="caution">
    <text evidence="2">The sequence shown here is derived from an EMBL/GenBank/DDBJ whole genome shotgun (WGS) entry which is preliminary data.</text>
</comment>
<protein>
    <submittedName>
        <fullName evidence="2">Uncharacterized protein</fullName>
    </submittedName>
</protein>
<proteinExistence type="predicted"/>